<accession>A0A0P8ZZ21</accession>
<protein>
    <submittedName>
        <fullName evidence="2">Uncharacterized protein</fullName>
    </submittedName>
</protein>
<dbReference type="KEGG" id="dan:26514040"/>
<gene>
    <name evidence="2" type="primary">Dana\GF26631</name>
    <name evidence="2" type="ORF">GF26631</name>
</gene>
<keyword evidence="3" id="KW-1185">Reference proteome</keyword>
<keyword evidence="1" id="KW-0732">Signal</keyword>
<organism evidence="2 3">
    <name type="scientific">Drosophila ananassae</name>
    <name type="common">Fruit fly</name>
    <dbReference type="NCBI Taxonomy" id="7217"/>
    <lineage>
        <taxon>Eukaryota</taxon>
        <taxon>Metazoa</taxon>
        <taxon>Ecdysozoa</taxon>
        <taxon>Arthropoda</taxon>
        <taxon>Hexapoda</taxon>
        <taxon>Insecta</taxon>
        <taxon>Pterygota</taxon>
        <taxon>Neoptera</taxon>
        <taxon>Endopterygota</taxon>
        <taxon>Diptera</taxon>
        <taxon>Brachycera</taxon>
        <taxon>Muscomorpha</taxon>
        <taxon>Ephydroidea</taxon>
        <taxon>Drosophilidae</taxon>
        <taxon>Drosophila</taxon>
        <taxon>Sophophora</taxon>
    </lineage>
</organism>
<feature type="signal peptide" evidence="1">
    <location>
        <begin position="1"/>
        <end position="18"/>
    </location>
</feature>
<proteinExistence type="predicted"/>
<sequence>MSLRSVLVLLAILAVAYALPVSDVPQEVTEVAVPVEENSGTPIAGAKPRTLFMILPLLFPNQFYFS</sequence>
<dbReference type="InParanoid" id="A0A0P8ZZ21"/>
<dbReference type="GeneID" id="26514040"/>
<evidence type="ECO:0000313" key="3">
    <source>
        <dbReference type="Proteomes" id="UP000007801"/>
    </source>
</evidence>
<dbReference type="AlphaFoldDB" id="A0A0P8ZZ21"/>
<dbReference type="Proteomes" id="UP000007801">
    <property type="component" value="Unassembled WGS sequence"/>
</dbReference>
<dbReference type="EMBL" id="CH902617">
    <property type="protein sequence ID" value="KPU79871.1"/>
    <property type="molecule type" value="Genomic_DNA"/>
</dbReference>
<reference evidence="2 3" key="1">
    <citation type="journal article" date="2007" name="Nature">
        <title>Evolution of genes and genomes on the Drosophila phylogeny.</title>
        <authorList>
            <consortium name="Drosophila 12 Genomes Consortium"/>
            <person name="Clark A.G."/>
            <person name="Eisen M.B."/>
            <person name="Smith D.R."/>
            <person name="Bergman C.M."/>
            <person name="Oliver B."/>
            <person name="Markow T.A."/>
            <person name="Kaufman T.C."/>
            <person name="Kellis M."/>
            <person name="Gelbart W."/>
            <person name="Iyer V.N."/>
            <person name="Pollard D.A."/>
            <person name="Sackton T.B."/>
            <person name="Larracuente A.M."/>
            <person name="Singh N.D."/>
            <person name="Abad J.P."/>
            <person name="Abt D.N."/>
            <person name="Adryan B."/>
            <person name="Aguade M."/>
            <person name="Akashi H."/>
            <person name="Anderson W.W."/>
            <person name="Aquadro C.F."/>
            <person name="Ardell D.H."/>
            <person name="Arguello R."/>
            <person name="Artieri C.G."/>
            <person name="Barbash D.A."/>
            <person name="Barker D."/>
            <person name="Barsanti P."/>
            <person name="Batterham P."/>
            <person name="Batzoglou S."/>
            <person name="Begun D."/>
            <person name="Bhutkar A."/>
            <person name="Blanco E."/>
            <person name="Bosak S.A."/>
            <person name="Bradley R.K."/>
            <person name="Brand A.D."/>
            <person name="Brent M.R."/>
            <person name="Brooks A.N."/>
            <person name="Brown R.H."/>
            <person name="Butlin R.K."/>
            <person name="Caggese C."/>
            <person name="Calvi B.R."/>
            <person name="Bernardo de Carvalho A."/>
            <person name="Caspi A."/>
            <person name="Castrezana S."/>
            <person name="Celniker S.E."/>
            <person name="Chang J.L."/>
            <person name="Chapple C."/>
            <person name="Chatterji S."/>
            <person name="Chinwalla A."/>
            <person name="Civetta A."/>
            <person name="Clifton S.W."/>
            <person name="Comeron J.M."/>
            <person name="Costello J.C."/>
            <person name="Coyne J.A."/>
            <person name="Daub J."/>
            <person name="David R.G."/>
            <person name="Delcher A.L."/>
            <person name="Delehaunty K."/>
            <person name="Do C.B."/>
            <person name="Ebling H."/>
            <person name="Edwards K."/>
            <person name="Eickbush T."/>
            <person name="Evans J.D."/>
            <person name="Filipski A."/>
            <person name="Findeiss S."/>
            <person name="Freyhult E."/>
            <person name="Fulton L."/>
            <person name="Fulton R."/>
            <person name="Garcia A.C."/>
            <person name="Gardiner A."/>
            <person name="Garfield D.A."/>
            <person name="Garvin B.E."/>
            <person name="Gibson G."/>
            <person name="Gilbert D."/>
            <person name="Gnerre S."/>
            <person name="Godfrey J."/>
            <person name="Good R."/>
            <person name="Gotea V."/>
            <person name="Gravely B."/>
            <person name="Greenberg A.J."/>
            <person name="Griffiths-Jones S."/>
            <person name="Gross S."/>
            <person name="Guigo R."/>
            <person name="Gustafson E.A."/>
            <person name="Haerty W."/>
            <person name="Hahn M.W."/>
            <person name="Halligan D.L."/>
            <person name="Halpern A.L."/>
            <person name="Halter G.M."/>
            <person name="Han M.V."/>
            <person name="Heger A."/>
            <person name="Hillier L."/>
            <person name="Hinrichs A.S."/>
            <person name="Holmes I."/>
            <person name="Hoskins R.A."/>
            <person name="Hubisz M.J."/>
            <person name="Hultmark D."/>
            <person name="Huntley M.A."/>
            <person name="Jaffe D.B."/>
            <person name="Jagadeeshan S."/>
            <person name="Jeck W.R."/>
            <person name="Johnson J."/>
            <person name="Jones C.D."/>
            <person name="Jordan W.C."/>
            <person name="Karpen G.H."/>
            <person name="Kataoka E."/>
            <person name="Keightley P.D."/>
            <person name="Kheradpour P."/>
            <person name="Kirkness E.F."/>
            <person name="Koerich L.B."/>
            <person name="Kristiansen K."/>
            <person name="Kudrna D."/>
            <person name="Kulathinal R.J."/>
            <person name="Kumar S."/>
            <person name="Kwok R."/>
            <person name="Lander E."/>
            <person name="Langley C.H."/>
            <person name="Lapoint R."/>
            <person name="Lazzaro B.P."/>
            <person name="Lee S.J."/>
            <person name="Levesque L."/>
            <person name="Li R."/>
            <person name="Lin C.F."/>
            <person name="Lin M.F."/>
            <person name="Lindblad-Toh K."/>
            <person name="Llopart A."/>
            <person name="Long M."/>
            <person name="Low L."/>
            <person name="Lozovsky E."/>
            <person name="Lu J."/>
            <person name="Luo M."/>
            <person name="Machado C.A."/>
            <person name="Makalowski W."/>
            <person name="Marzo M."/>
            <person name="Matsuda M."/>
            <person name="Matzkin L."/>
            <person name="McAllister B."/>
            <person name="McBride C.S."/>
            <person name="McKernan B."/>
            <person name="McKernan K."/>
            <person name="Mendez-Lago M."/>
            <person name="Minx P."/>
            <person name="Mollenhauer M.U."/>
            <person name="Montooth K."/>
            <person name="Mount S.M."/>
            <person name="Mu X."/>
            <person name="Myers E."/>
            <person name="Negre B."/>
            <person name="Newfeld S."/>
            <person name="Nielsen R."/>
            <person name="Noor M.A."/>
            <person name="O'Grady P."/>
            <person name="Pachter L."/>
            <person name="Papaceit M."/>
            <person name="Parisi M.J."/>
            <person name="Parisi M."/>
            <person name="Parts L."/>
            <person name="Pedersen J.S."/>
            <person name="Pesole G."/>
            <person name="Phillippy A.M."/>
            <person name="Ponting C.P."/>
            <person name="Pop M."/>
            <person name="Porcelli D."/>
            <person name="Powell J.R."/>
            <person name="Prohaska S."/>
            <person name="Pruitt K."/>
            <person name="Puig M."/>
            <person name="Quesneville H."/>
            <person name="Ram K.R."/>
            <person name="Rand D."/>
            <person name="Rasmussen M.D."/>
            <person name="Reed L.K."/>
            <person name="Reenan R."/>
            <person name="Reily A."/>
            <person name="Remington K.A."/>
            <person name="Rieger T.T."/>
            <person name="Ritchie M.G."/>
            <person name="Robin C."/>
            <person name="Rogers Y.H."/>
            <person name="Rohde C."/>
            <person name="Rozas J."/>
            <person name="Rubenfield M.J."/>
            <person name="Ruiz A."/>
            <person name="Russo S."/>
            <person name="Salzberg S.L."/>
            <person name="Sanchez-Gracia A."/>
            <person name="Saranga D.J."/>
            <person name="Sato H."/>
            <person name="Schaeffer S.W."/>
            <person name="Schatz M.C."/>
            <person name="Schlenke T."/>
            <person name="Schwartz R."/>
            <person name="Segarra C."/>
            <person name="Singh R.S."/>
            <person name="Sirot L."/>
            <person name="Sirota M."/>
            <person name="Sisneros N.B."/>
            <person name="Smith C.D."/>
            <person name="Smith T.F."/>
            <person name="Spieth J."/>
            <person name="Stage D.E."/>
            <person name="Stark A."/>
            <person name="Stephan W."/>
            <person name="Strausberg R.L."/>
            <person name="Strempel S."/>
            <person name="Sturgill D."/>
            <person name="Sutton G."/>
            <person name="Sutton G.G."/>
            <person name="Tao W."/>
            <person name="Teichmann S."/>
            <person name="Tobari Y.N."/>
            <person name="Tomimura Y."/>
            <person name="Tsolas J.M."/>
            <person name="Valente V.L."/>
            <person name="Venter E."/>
            <person name="Venter J.C."/>
            <person name="Vicario S."/>
            <person name="Vieira F.G."/>
            <person name="Vilella A.J."/>
            <person name="Villasante A."/>
            <person name="Walenz B."/>
            <person name="Wang J."/>
            <person name="Wasserman M."/>
            <person name="Watts T."/>
            <person name="Wilson D."/>
            <person name="Wilson R.K."/>
            <person name="Wing R.A."/>
            <person name="Wolfner M.F."/>
            <person name="Wong A."/>
            <person name="Wong G.K."/>
            <person name="Wu C.I."/>
            <person name="Wu G."/>
            <person name="Yamamoto D."/>
            <person name="Yang H.P."/>
            <person name="Yang S.P."/>
            <person name="Yorke J.A."/>
            <person name="Yoshida K."/>
            <person name="Zdobnov E."/>
            <person name="Zhang P."/>
            <person name="Zhang Y."/>
            <person name="Zimin A.V."/>
            <person name="Baldwin J."/>
            <person name="Abdouelleil A."/>
            <person name="Abdulkadir J."/>
            <person name="Abebe A."/>
            <person name="Abera B."/>
            <person name="Abreu J."/>
            <person name="Acer S.C."/>
            <person name="Aftuck L."/>
            <person name="Alexander A."/>
            <person name="An P."/>
            <person name="Anderson E."/>
            <person name="Anderson S."/>
            <person name="Arachi H."/>
            <person name="Azer M."/>
            <person name="Bachantsang P."/>
            <person name="Barry A."/>
            <person name="Bayul T."/>
            <person name="Berlin A."/>
            <person name="Bessette D."/>
            <person name="Bloom T."/>
            <person name="Blye J."/>
            <person name="Boguslavskiy L."/>
            <person name="Bonnet C."/>
            <person name="Boukhgalter B."/>
            <person name="Bourzgui I."/>
            <person name="Brown A."/>
            <person name="Cahill P."/>
            <person name="Channer S."/>
            <person name="Cheshatsang Y."/>
            <person name="Chuda L."/>
            <person name="Citroen M."/>
            <person name="Collymore A."/>
            <person name="Cooke P."/>
            <person name="Costello M."/>
            <person name="D'Aco K."/>
            <person name="Daza R."/>
            <person name="De Haan G."/>
            <person name="DeGray S."/>
            <person name="DeMaso C."/>
            <person name="Dhargay N."/>
            <person name="Dooley K."/>
            <person name="Dooley E."/>
            <person name="Doricent M."/>
            <person name="Dorje P."/>
            <person name="Dorjee K."/>
            <person name="Dupes A."/>
            <person name="Elong R."/>
            <person name="Falk J."/>
            <person name="Farina A."/>
            <person name="Faro S."/>
            <person name="Ferguson D."/>
            <person name="Fisher S."/>
            <person name="Foley C.D."/>
            <person name="Franke A."/>
            <person name="Friedrich D."/>
            <person name="Gadbois L."/>
            <person name="Gearin G."/>
            <person name="Gearin C.R."/>
            <person name="Giannoukos G."/>
            <person name="Goode T."/>
            <person name="Graham J."/>
            <person name="Grandbois E."/>
            <person name="Grewal S."/>
            <person name="Gyaltsen K."/>
            <person name="Hafez N."/>
            <person name="Hagos B."/>
            <person name="Hall J."/>
            <person name="Henson C."/>
            <person name="Hollinger A."/>
            <person name="Honan T."/>
            <person name="Huard M.D."/>
            <person name="Hughes L."/>
            <person name="Hurhula B."/>
            <person name="Husby M.E."/>
            <person name="Kamat A."/>
            <person name="Kanga B."/>
            <person name="Kashin S."/>
            <person name="Khazanovich D."/>
            <person name="Kisner P."/>
            <person name="Lance K."/>
            <person name="Lara M."/>
            <person name="Lee W."/>
            <person name="Lennon N."/>
            <person name="Letendre F."/>
            <person name="LeVine R."/>
            <person name="Lipovsky A."/>
            <person name="Liu X."/>
            <person name="Liu J."/>
            <person name="Liu S."/>
            <person name="Lokyitsang T."/>
            <person name="Lokyitsang Y."/>
            <person name="Lubonja R."/>
            <person name="Lui A."/>
            <person name="MacDonald P."/>
            <person name="Magnisalis V."/>
            <person name="Maru K."/>
            <person name="Matthews C."/>
            <person name="McCusker W."/>
            <person name="McDonough S."/>
            <person name="Mehta T."/>
            <person name="Meldrim J."/>
            <person name="Meneus L."/>
            <person name="Mihai O."/>
            <person name="Mihalev A."/>
            <person name="Mihova T."/>
            <person name="Mittelman R."/>
            <person name="Mlenga V."/>
            <person name="Montmayeur A."/>
            <person name="Mulrain L."/>
            <person name="Navidi A."/>
            <person name="Naylor J."/>
            <person name="Negash T."/>
            <person name="Nguyen T."/>
            <person name="Nguyen N."/>
            <person name="Nicol R."/>
            <person name="Norbu C."/>
            <person name="Norbu N."/>
            <person name="Novod N."/>
            <person name="O'Neill B."/>
            <person name="Osman S."/>
            <person name="Markiewicz E."/>
            <person name="Oyono O.L."/>
            <person name="Patti C."/>
            <person name="Phunkhang P."/>
            <person name="Pierre F."/>
            <person name="Priest M."/>
            <person name="Raghuraman S."/>
            <person name="Rege F."/>
            <person name="Reyes R."/>
            <person name="Rise C."/>
            <person name="Rogov P."/>
            <person name="Ross K."/>
            <person name="Ryan E."/>
            <person name="Settipalli S."/>
            <person name="Shea T."/>
            <person name="Sherpa N."/>
            <person name="Shi L."/>
            <person name="Shih D."/>
            <person name="Sparrow T."/>
            <person name="Spaulding J."/>
            <person name="Stalker J."/>
            <person name="Stange-Thomann N."/>
            <person name="Stavropoulos S."/>
            <person name="Stone C."/>
            <person name="Strader C."/>
            <person name="Tesfaye S."/>
            <person name="Thomson T."/>
            <person name="Thoulutsang Y."/>
            <person name="Thoulutsang D."/>
            <person name="Topham K."/>
            <person name="Topping I."/>
            <person name="Tsamla T."/>
            <person name="Vassiliev H."/>
            <person name="Vo A."/>
            <person name="Wangchuk T."/>
            <person name="Wangdi T."/>
            <person name="Weiand M."/>
            <person name="Wilkinson J."/>
            <person name="Wilson A."/>
            <person name="Yadav S."/>
            <person name="Young G."/>
            <person name="Yu Q."/>
            <person name="Zembek L."/>
            <person name="Zhong D."/>
            <person name="Zimmer A."/>
            <person name="Zwirko Z."/>
            <person name="Jaffe D.B."/>
            <person name="Alvarez P."/>
            <person name="Brockman W."/>
            <person name="Butler J."/>
            <person name="Chin C."/>
            <person name="Gnerre S."/>
            <person name="Grabherr M."/>
            <person name="Kleber M."/>
            <person name="Mauceli E."/>
            <person name="MacCallum I."/>
        </authorList>
    </citation>
    <scope>NUCLEOTIDE SEQUENCE [LARGE SCALE GENOMIC DNA]</scope>
    <source>
        <strain evidence="3">Tucson 14024-0371.13</strain>
    </source>
</reference>
<feature type="chain" id="PRO_5006155008" evidence="1">
    <location>
        <begin position="19"/>
        <end position="66"/>
    </location>
</feature>
<dbReference type="OrthoDB" id="10359170at2759"/>
<name>A0A0P8ZZ21_DROAN</name>
<evidence type="ECO:0000313" key="2">
    <source>
        <dbReference type="EMBL" id="KPU79871.1"/>
    </source>
</evidence>
<evidence type="ECO:0000256" key="1">
    <source>
        <dbReference type="SAM" id="SignalP"/>
    </source>
</evidence>